<dbReference type="AlphaFoldDB" id="A0A4T0UX48"/>
<keyword evidence="3" id="KW-1185">Reference proteome</keyword>
<protein>
    <submittedName>
        <fullName evidence="2">DUF2877 domain-containing protein</fullName>
    </submittedName>
</protein>
<reference evidence="2 3" key="1">
    <citation type="submission" date="2019-04" db="EMBL/GenBank/DDBJ databases">
        <title>Crenobacter sp. nov.</title>
        <authorList>
            <person name="Shi S."/>
        </authorList>
    </citation>
    <scope>NUCLEOTIDE SEQUENCE [LARGE SCALE GENOMIC DNA]</scope>
    <source>
        <strain evidence="2 3">GY 70310</strain>
    </source>
</reference>
<sequence length="293" mass="30617">MRTMSSKRSPTERPQAEAAGPLAPPCGGAGRVHSVFARCCNIELAGHALLLPLLDARLTPQPHAWTLRLPAGSDCRDWFSPDTPVTLDGSGLAVGPLHLPCPATRLTEQTFRAPARHATPGQLAILLPQLALAIERAARSRPAHEWHAAHPWLAAPRAAYQGALTNPDRLPQTTAALVGLGCGLTPAGDDLLCGSLAVLAWRAPALFARAASVIRPQLSATSRVSRDYLHLACQALFSPLLATLLDALADDDATQARHALTALLAHGSSSGLDTAIGVLDTLDALGVPARLAA</sequence>
<feature type="region of interest" description="Disordered" evidence="1">
    <location>
        <begin position="1"/>
        <end position="24"/>
    </location>
</feature>
<evidence type="ECO:0000313" key="3">
    <source>
        <dbReference type="Proteomes" id="UP000308891"/>
    </source>
</evidence>
<dbReference type="OrthoDB" id="4933449at2"/>
<dbReference type="Proteomes" id="UP000308891">
    <property type="component" value="Unassembled WGS sequence"/>
</dbReference>
<dbReference type="EMBL" id="STGJ01000007">
    <property type="protein sequence ID" value="TIC83346.1"/>
    <property type="molecule type" value="Genomic_DNA"/>
</dbReference>
<evidence type="ECO:0000313" key="2">
    <source>
        <dbReference type="EMBL" id="TIC83346.1"/>
    </source>
</evidence>
<accession>A0A4T0UX48</accession>
<gene>
    <name evidence="2" type="ORF">E5K04_07235</name>
</gene>
<name>A0A4T0UX48_9NEIS</name>
<dbReference type="Pfam" id="PF11392">
    <property type="entry name" value="AllH"/>
    <property type="match status" value="1"/>
</dbReference>
<comment type="caution">
    <text evidence="2">The sequence shown here is derived from an EMBL/GenBank/DDBJ whole genome shotgun (WGS) entry which is preliminary data.</text>
</comment>
<dbReference type="InterPro" id="IPR021530">
    <property type="entry name" value="AllH-like"/>
</dbReference>
<proteinExistence type="predicted"/>
<evidence type="ECO:0000256" key="1">
    <source>
        <dbReference type="SAM" id="MobiDB-lite"/>
    </source>
</evidence>
<organism evidence="2 3">
    <name type="scientific">Crenobacter intestini</name>
    <dbReference type="NCBI Taxonomy" id="2563443"/>
    <lineage>
        <taxon>Bacteria</taxon>
        <taxon>Pseudomonadati</taxon>
        <taxon>Pseudomonadota</taxon>
        <taxon>Betaproteobacteria</taxon>
        <taxon>Neisseriales</taxon>
        <taxon>Neisseriaceae</taxon>
        <taxon>Crenobacter</taxon>
    </lineage>
</organism>